<gene>
    <name evidence="1" type="ORF">GCM10008013_09040</name>
</gene>
<reference evidence="2" key="1">
    <citation type="journal article" date="2019" name="Int. J. Syst. Evol. Microbiol.">
        <title>The Global Catalogue of Microorganisms (GCM) 10K type strain sequencing project: providing services to taxonomists for standard genome sequencing and annotation.</title>
        <authorList>
            <consortium name="The Broad Institute Genomics Platform"/>
            <consortium name="The Broad Institute Genome Sequencing Center for Infectious Disease"/>
            <person name="Wu L."/>
            <person name="Ma J."/>
        </authorList>
    </citation>
    <scope>NUCLEOTIDE SEQUENCE [LARGE SCALE GENOMIC DNA]</scope>
    <source>
        <strain evidence="2">CGMCC 1.12769</strain>
    </source>
</reference>
<dbReference type="Proteomes" id="UP000659344">
    <property type="component" value="Unassembled WGS sequence"/>
</dbReference>
<keyword evidence="2" id="KW-1185">Reference proteome</keyword>
<organism evidence="1 2">
    <name type="scientific">Paenibacillus segetis</name>
    <dbReference type="NCBI Taxonomy" id="1325360"/>
    <lineage>
        <taxon>Bacteria</taxon>
        <taxon>Bacillati</taxon>
        <taxon>Bacillota</taxon>
        <taxon>Bacilli</taxon>
        <taxon>Bacillales</taxon>
        <taxon>Paenibacillaceae</taxon>
        <taxon>Paenibacillus</taxon>
    </lineage>
</organism>
<proteinExistence type="predicted"/>
<dbReference type="EMBL" id="BMFT01000001">
    <property type="protein sequence ID" value="GGH15042.1"/>
    <property type="molecule type" value="Genomic_DNA"/>
</dbReference>
<evidence type="ECO:0000313" key="2">
    <source>
        <dbReference type="Proteomes" id="UP000659344"/>
    </source>
</evidence>
<name>A0ABQ1Y706_9BACL</name>
<accession>A0ABQ1Y706</accession>
<dbReference type="RefSeq" id="WP_188536228.1">
    <property type="nucleotide sequence ID" value="NZ_BMFT01000001.1"/>
</dbReference>
<protein>
    <submittedName>
        <fullName evidence="1">Uncharacterized protein</fullName>
    </submittedName>
</protein>
<evidence type="ECO:0000313" key="1">
    <source>
        <dbReference type="EMBL" id="GGH15042.1"/>
    </source>
</evidence>
<sequence length="309" mass="34329">MQRKLLKQWISVGLSSTIAFAGIGFAVSSVLLPGQTEAAAATATHSSYDQFEQRLKKPSTLGWAKATLINNIDEFSLYQATIATLHLENAQKAYLPTAQQRIEATAIQNDINKVYEPGMTMNTVRSKVTSSKTKIVLQDLNSIGYKLETSEGMFYPVMDYKSFKVFKPYVKPDIQAYIDLMATESQQPSTADAALRIGWDEVLERTLAKEAFLTKYKSSNRTAAVKEAFVLSRMYTFYGTSNTPLFDYDSMTINPEAKAAYEKALTSKTSSEIKASGVLTELQEFLKLLDQSDDTKTQAINDFLKGISS</sequence>
<comment type="caution">
    <text evidence="1">The sequence shown here is derived from an EMBL/GenBank/DDBJ whole genome shotgun (WGS) entry which is preliminary data.</text>
</comment>